<dbReference type="EMBL" id="VFOX01000002">
    <property type="protein sequence ID" value="TQL82411.1"/>
    <property type="molecule type" value="Genomic_DNA"/>
</dbReference>
<accession>A0A543BC46</accession>
<organism evidence="3 4">
    <name type="scientific">Microbacterium saperdae</name>
    <dbReference type="NCBI Taxonomy" id="69368"/>
    <lineage>
        <taxon>Bacteria</taxon>
        <taxon>Bacillati</taxon>
        <taxon>Actinomycetota</taxon>
        <taxon>Actinomycetes</taxon>
        <taxon>Micrococcales</taxon>
        <taxon>Microbacteriaceae</taxon>
        <taxon>Microbacterium</taxon>
    </lineage>
</organism>
<feature type="compositionally biased region" description="Basic residues" evidence="1">
    <location>
        <begin position="229"/>
        <end position="243"/>
    </location>
</feature>
<evidence type="ECO:0000313" key="3">
    <source>
        <dbReference type="EMBL" id="TQL82411.1"/>
    </source>
</evidence>
<sequence length="243" mass="26367">MHVTHRLIFVCEANVCRSPLMEGALRASSHADGWEISSAGTRVGTGALEMCTVSASLVAAAGGTEAAALTKTHRPAGIDAEDLRAADLILTASRAERSAVAALVPEVRSRTFTLREAAYLGKEPVQPHEFERMAEFASSAVEARGLQLYAEVLHARRGFIALPLARRSLWGKRRRNPYDIPDAHHGSARAHHAMLASTVADVEQLHRQAVEFLDAPTTPSPQPVPVPDKKKHKKQKKQKTPTV</sequence>
<evidence type="ECO:0000259" key="2">
    <source>
        <dbReference type="SMART" id="SM00226"/>
    </source>
</evidence>
<dbReference type="InterPro" id="IPR023485">
    <property type="entry name" value="Ptyr_pPase"/>
</dbReference>
<comment type="caution">
    <text evidence="3">The sequence shown here is derived from an EMBL/GenBank/DDBJ whole genome shotgun (WGS) entry which is preliminary data.</text>
</comment>
<name>A0A543BC46_9MICO</name>
<dbReference type="Gene3D" id="3.40.50.2300">
    <property type="match status" value="1"/>
</dbReference>
<protein>
    <submittedName>
        <fullName evidence="3">Protein-tyrosine-phosphatase</fullName>
    </submittedName>
</protein>
<feature type="domain" description="Phosphotyrosine protein phosphatase I" evidence="2">
    <location>
        <begin position="5"/>
        <end position="151"/>
    </location>
</feature>
<gene>
    <name evidence="3" type="ORF">FB560_3896</name>
</gene>
<dbReference type="SMART" id="SM00226">
    <property type="entry name" value="LMWPc"/>
    <property type="match status" value="1"/>
</dbReference>
<evidence type="ECO:0000313" key="4">
    <source>
        <dbReference type="Proteomes" id="UP000317209"/>
    </source>
</evidence>
<dbReference type="Proteomes" id="UP000317209">
    <property type="component" value="Unassembled WGS sequence"/>
</dbReference>
<dbReference type="InterPro" id="IPR036196">
    <property type="entry name" value="Ptyr_pPase_sf"/>
</dbReference>
<dbReference type="Pfam" id="PF01451">
    <property type="entry name" value="LMWPc"/>
    <property type="match status" value="1"/>
</dbReference>
<dbReference type="SUPFAM" id="SSF52788">
    <property type="entry name" value="Phosphotyrosine protein phosphatases I"/>
    <property type="match status" value="1"/>
</dbReference>
<evidence type="ECO:0000256" key="1">
    <source>
        <dbReference type="SAM" id="MobiDB-lite"/>
    </source>
</evidence>
<reference evidence="3 4" key="1">
    <citation type="submission" date="2019-06" db="EMBL/GenBank/DDBJ databases">
        <title>Sequencing the genomes of 1000 actinobacteria strains.</title>
        <authorList>
            <person name="Klenk H.-P."/>
        </authorList>
    </citation>
    <scope>NUCLEOTIDE SEQUENCE [LARGE SCALE GENOMIC DNA]</scope>
    <source>
        <strain evidence="3 4">DSM 20169</strain>
    </source>
</reference>
<proteinExistence type="predicted"/>
<feature type="region of interest" description="Disordered" evidence="1">
    <location>
        <begin position="212"/>
        <end position="243"/>
    </location>
</feature>
<keyword evidence="4" id="KW-1185">Reference proteome</keyword>
<dbReference type="AlphaFoldDB" id="A0A543BC46"/>
<dbReference type="OrthoDB" id="9784339at2"/>